<dbReference type="AlphaFoldDB" id="A0A6G1D622"/>
<protein>
    <submittedName>
        <fullName evidence="2">Uncharacterized protein</fullName>
    </submittedName>
</protein>
<feature type="transmembrane region" description="Helical" evidence="1">
    <location>
        <begin position="12"/>
        <end position="31"/>
    </location>
</feature>
<dbReference type="EMBL" id="SPHZ02000007">
    <property type="protein sequence ID" value="KAF0907841.1"/>
    <property type="molecule type" value="Genomic_DNA"/>
</dbReference>
<comment type="caution">
    <text evidence="2">The sequence shown here is derived from an EMBL/GenBank/DDBJ whole genome shotgun (WGS) entry which is preliminary data.</text>
</comment>
<gene>
    <name evidence="2" type="ORF">E2562_020899</name>
</gene>
<evidence type="ECO:0000313" key="3">
    <source>
        <dbReference type="Proteomes" id="UP000479710"/>
    </source>
</evidence>
<feature type="transmembrane region" description="Helical" evidence="1">
    <location>
        <begin position="37"/>
        <end position="59"/>
    </location>
</feature>
<organism evidence="2 3">
    <name type="scientific">Oryza meyeriana var. granulata</name>
    <dbReference type="NCBI Taxonomy" id="110450"/>
    <lineage>
        <taxon>Eukaryota</taxon>
        <taxon>Viridiplantae</taxon>
        <taxon>Streptophyta</taxon>
        <taxon>Embryophyta</taxon>
        <taxon>Tracheophyta</taxon>
        <taxon>Spermatophyta</taxon>
        <taxon>Magnoliopsida</taxon>
        <taxon>Liliopsida</taxon>
        <taxon>Poales</taxon>
        <taxon>Poaceae</taxon>
        <taxon>BOP clade</taxon>
        <taxon>Oryzoideae</taxon>
        <taxon>Oryzeae</taxon>
        <taxon>Oryzinae</taxon>
        <taxon>Oryza</taxon>
        <taxon>Oryza meyeriana</taxon>
    </lineage>
</organism>
<keyword evidence="1" id="KW-0472">Membrane</keyword>
<reference evidence="2 3" key="1">
    <citation type="submission" date="2019-11" db="EMBL/GenBank/DDBJ databases">
        <title>Whole genome sequence of Oryza granulata.</title>
        <authorList>
            <person name="Li W."/>
        </authorList>
    </citation>
    <scope>NUCLEOTIDE SEQUENCE [LARGE SCALE GENOMIC DNA]</scope>
    <source>
        <strain evidence="3">cv. Menghai</strain>
        <tissue evidence="2">Leaf</tissue>
    </source>
</reference>
<evidence type="ECO:0000313" key="2">
    <source>
        <dbReference type="EMBL" id="KAF0907841.1"/>
    </source>
</evidence>
<evidence type="ECO:0000256" key="1">
    <source>
        <dbReference type="SAM" id="Phobius"/>
    </source>
</evidence>
<sequence>MAYVRRRKQYMFLCWLVALFGKVPTLVLTIVRVDACIVVIITVAATPTTCFPVGTATVMDL</sequence>
<dbReference type="Proteomes" id="UP000479710">
    <property type="component" value="Unassembled WGS sequence"/>
</dbReference>
<accession>A0A6G1D622</accession>
<keyword evidence="1" id="KW-0812">Transmembrane</keyword>
<proteinExistence type="predicted"/>
<keyword evidence="3" id="KW-1185">Reference proteome</keyword>
<name>A0A6G1D622_9ORYZ</name>
<keyword evidence="1" id="KW-1133">Transmembrane helix</keyword>